<protein>
    <recommendedName>
        <fullName evidence="6">Cadherin domain-containing protein</fullName>
    </recommendedName>
</protein>
<dbReference type="EMBL" id="JAIPUX010005289">
    <property type="protein sequence ID" value="KAH0617841.1"/>
    <property type="molecule type" value="Genomic_DNA"/>
</dbReference>
<feature type="domain" description="Cadherin" evidence="6">
    <location>
        <begin position="39"/>
        <end position="140"/>
    </location>
</feature>
<dbReference type="Proteomes" id="UP000826234">
    <property type="component" value="Unassembled WGS sequence"/>
</dbReference>
<dbReference type="PANTHER" id="PTHR24027">
    <property type="entry name" value="CADHERIN-23"/>
    <property type="match status" value="1"/>
</dbReference>
<dbReference type="SUPFAM" id="SSF49313">
    <property type="entry name" value="Cadherin-like"/>
    <property type="match status" value="3"/>
</dbReference>
<proteinExistence type="predicted"/>
<keyword evidence="8" id="KW-1185">Reference proteome</keyword>
<feature type="domain" description="Cadherin" evidence="6">
    <location>
        <begin position="141"/>
        <end position="255"/>
    </location>
</feature>
<evidence type="ECO:0000256" key="1">
    <source>
        <dbReference type="ARBA" id="ARBA00004370"/>
    </source>
</evidence>
<name>A0ABQ7SKK6_PHRPL</name>
<evidence type="ECO:0000256" key="2">
    <source>
        <dbReference type="ARBA" id="ARBA00022737"/>
    </source>
</evidence>
<keyword evidence="3 5" id="KW-0106">Calcium</keyword>
<dbReference type="InterPro" id="IPR020894">
    <property type="entry name" value="Cadherin_CS"/>
</dbReference>
<dbReference type="Gene3D" id="2.60.40.60">
    <property type="entry name" value="Cadherins"/>
    <property type="match status" value="3"/>
</dbReference>
<comment type="subcellular location">
    <subcellularLocation>
        <location evidence="1">Membrane</location>
    </subcellularLocation>
</comment>
<gene>
    <name evidence="7" type="ORF">JD844_016479</name>
</gene>
<feature type="domain" description="Cadherin" evidence="6">
    <location>
        <begin position="256"/>
        <end position="360"/>
    </location>
</feature>
<evidence type="ECO:0000256" key="3">
    <source>
        <dbReference type="ARBA" id="ARBA00022837"/>
    </source>
</evidence>
<evidence type="ECO:0000256" key="5">
    <source>
        <dbReference type="PROSITE-ProRule" id="PRU00043"/>
    </source>
</evidence>
<evidence type="ECO:0000259" key="6">
    <source>
        <dbReference type="PROSITE" id="PS50268"/>
    </source>
</evidence>
<evidence type="ECO:0000313" key="7">
    <source>
        <dbReference type="EMBL" id="KAH0617841.1"/>
    </source>
</evidence>
<dbReference type="PRINTS" id="PR00205">
    <property type="entry name" value="CADHERIN"/>
</dbReference>
<keyword evidence="4" id="KW-0472">Membrane</keyword>
<dbReference type="PANTHER" id="PTHR24027:SF323">
    <property type="entry name" value="CADHERIN-19"/>
    <property type="match status" value="1"/>
</dbReference>
<sequence>MLVCFNTTWKSPCYSLLFQMESDLDKQDSSLTDNGPQFLDGPYEATVPEMCPKGTSVIQVTATDPDPMGARLFYSIPPEQPYFSVEPTTGIIRTLYPVDRETQDQYFVIVQARVGQASGRSATTTVTINISDINDNPPRFQHKRYDMYVSETAPIGSILGKIIADDNDIEDNAAMDYMIEGEPPHIVYIITNNKTQEGTVILNKTLDYENQSVYDIRVKGINRHIDKRFLTEDTRFEDTTVLRVRVQDVDEPPIFMSKEFLMEISEDDMNNSIVGAVSARDPDKANSPIRYSIVHSKYLKRLFSIDAHNGTISITKPLDREIAAWHNITVTATESINPEQISEVNVYIQVLDINEYAPEISEYYEMYVCENARSGQVRLYIHIQ</sequence>
<dbReference type="SMART" id="SM00112">
    <property type="entry name" value="CA"/>
    <property type="match status" value="3"/>
</dbReference>
<accession>A0ABQ7SKK6</accession>
<comment type="caution">
    <text evidence="7">The sequence shown here is derived from an EMBL/GenBank/DDBJ whole genome shotgun (WGS) entry which is preliminary data.</text>
</comment>
<dbReference type="InterPro" id="IPR015919">
    <property type="entry name" value="Cadherin-like_sf"/>
</dbReference>
<dbReference type="PROSITE" id="PS00232">
    <property type="entry name" value="CADHERIN_1"/>
    <property type="match status" value="1"/>
</dbReference>
<dbReference type="PROSITE" id="PS50268">
    <property type="entry name" value="CADHERIN_2"/>
    <property type="match status" value="3"/>
</dbReference>
<keyword evidence="2" id="KW-0677">Repeat</keyword>
<dbReference type="Pfam" id="PF00028">
    <property type="entry name" value="Cadherin"/>
    <property type="match status" value="3"/>
</dbReference>
<evidence type="ECO:0000256" key="4">
    <source>
        <dbReference type="ARBA" id="ARBA00023136"/>
    </source>
</evidence>
<evidence type="ECO:0000313" key="8">
    <source>
        <dbReference type="Proteomes" id="UP000826234"/>
    </source>
</evidence>
<dbReference type="InterPro" id="IPR002126">
    <property type="entry name" value="Cadherin-like_dom"/>
</dbReference>
<dbReference type="InterPro" id="IPR039808">
    <property type="entry name" value="Cadherin"/>
</dbReference>
<reference evidence="7 8" key="1">
    <citation type="journal article" date="2022" name="Gigascience">
        <title>A chromosome-level genome assembly and annotation of the desert horned lizard, Phrynosoma platyrhinos, provides insight into chromosomal rearrangements among reptiles.</title>
        <authorList>
            <person name="Koochekian N."/>
            <person name="Ascanio A."/>
            <person name="Farleigh K."/>
            <person name="Card D.C."/>
            <person name="Schield D.R."/>
            <person name="Castoe T.A."/>
            <person name="Jezkova T."/>
        </authorList>
    </citation>
    <scope>NUCLEOTIDE SEQUENCE [LARGE SCALE GENOMIC DNA]</scope>
    <source>
        <strain evidence="7">NK-2021</strain>
    </source>
</reference>
<dbReference type="CDD" id="cd11304">
    <property type="entry name" value="Cadherin_repeat"/>
    <property type="match status" value="3"/>
</dbReference>
<organism evidence="7 8">
    <name type="scientific">Phrynosoma platyrhinos</name>
    <name type="common">Desert horned lizard</name>
    <dbReference type="NCBI Taxonomy" id="52577"/>
    <lineage>
        <taxon>Eukaryota</taxon>
        <taxon>Metazoa</taxon>
        <taxon>Chordata</taxon>
        <taxon>Craniata</taxon>
        <taxon>Vertebrata</taxon>
        <taxon>Euteleostomi</taxon>
        <taxon>Lepidosauria</taxon>
        <taxon>Squamata</taxon>
        <taxon>Bifurcata</taxon>
        <taxon>Unidentata</taxon>
        <taxon>Episquamata</taxon>
        <taxon>Toxicofera</taxon>
        <taxon>Iguania</taxon>
        <taxon>Phrynosomatidae</taxon>
        <taxon>Phrynosomatinae</taxon>
        <taxon>Phrynosoma</taxon>
    </lineage>
</organism>